<feature type="domain" description="Solute-binding protein family 3/N-terminal" evidence="2">
    <location>
        <begin position="39"/>
        <end position="260"/>
    </location>
</feature>
<dbReference type="InterPro" id="IPR001638">
    <property type="entry name" value="Solute-binding_3/MltF_N"/>
</dbReference>
<evidence type="ECO:0000313" key="4">
    <source>
        <dbReference type="EMBL" id="RKD30057.1"/>
    </source>
</evidence>
<sequence>MFKAKKYSTAIILILLTVLMVFTGCSNKSTLAQIKEKGKLIIGTSAGYPPYEFHEEINGKDEIVGFDISIAEEIAKDLGVELEIKDMKFEGLLSALNSGKVDIVIAAMTPTEERKKSVDFSKVYYTAVQGVIVRAEDKEKYNTLDDLKGKVIGVQKGTIQEQMAREQIENPQIKALNKIPDIILQLQNGKVDAVLVEKVVGEAYANKNEELAVSNITLQAENDGTAIAIKKGSPKLVGAINKTLDRLMKNNDIEKFFIEAVKLAEDN</sequence>
<dbReference type="SMART" id="SM00079">
    <property type="entry name" value="PBPe"/>
    <property type="match status" value="1"/>
</dbReference>
<protein>
    <submittedName>
        <fullName evidence="4">Amino acid ABC transporter</fullName>
    </submittedName>
</protein>
<dbReference type="InterPro" id="IPR001320">
    <property type="entry name" value="Iontro_rcpt_C"/>
</dbReference>
<organism evidence="4 5">
    <name type="scientific">Thermohalobacter berrensis</name>
    <dbReference type="NCBI Taxonomy" id="99594"/>
    <lineage>
        <taxon>Bacteria</taxon>
        <taxon>Bacillati</taxon>
        <taxon>Bacillota</taxon>
        <taxon>Tissierellia</taxon>
        <taxon>Tissierellales</taxon>
        <taxon>Thermohalobacteraceae</taxon>
        <taxon>Thermohalobacter</taxon>
    </lineage>
</organism>
<name>A0A419SXS9_9FIRM</name>
<dbReference type="RefSeq" id="WP_120170313.1">
    <property type="nucleotide sequence ID" value="NZ_MCIB01000036.1"/>
</dbReference>
<dbReference type="AlphaFoldDB" id="A0A419SXS9"/>
<evidence type="ECO:0000259" key="2">
    <source>
        <dbReference type="SMART" id="SM00062"/>
    </source>
</evidence>
<dbReference type="CDD" id="cd13620">
    <property type="entry name" value="PBP2_GltS"/>
    <property type="match status" value="1"/>
</dbReference>
<dbReference type="OrthoDB" id="9774451at2"/>
<dbReference type="PROSITE" id="PS51257">
    <property type="entry name" value="PROKAR_LIPOPROTEIN"/>
    <property type="match status" value="1"/>
</dbReference>
<evidence type="ECO:0000259" key="3">
    <source>
        <dbReference type="SMART" id="SM00079"/>
    </source>
</evidence>
<feature type="domain" description="Ionotropic glutamate receptor C-terminal" evidence="3">
    <location>
        <begin position="39"/>
        <end position="256"/>
    </location>
</feature>
<dbReference type="PANTHER" id="PTHR35936">
    <property type="entry name" value="MEMBRANE-BOUND LYTIC MUREIN TRANSGLYCOSYLASE F"/>
    <property type="match status" value="1"/>
</dbReference>
<dbReference type="EMBL" id="MCIB01000036">
    <property type="protein sequence ID" value="RKD30057.1"/>
    <property type="molecule type" value="Genomic_DNA"/>
</dbReference>
<dbReference type="Proteomes" id="UP000284177">
    <property type="component" value="Unassembled WGS sequence"/>
</dbReference>
<dbReference type="SUPFAM" id="SSF53850">
    <property type="entry name" value="Periplasmic binding protein-like II"/>
    <property type="match status" value="1"/>
</dbReference>
<keyword evidence="1" id="KW-0732">Signal</keyword>
<gene>
    <name evidence="4" type="ORF">BET03_04965</name>
</gene>
<comment type="caution">
    <text evidence="4">The sequence shown here is derived from an EMBL/GenBank/DDBJ whole genome shotgun (WGS) entry which is preliminary data.</text>
</comment>
<evidence type="ECO:0000256" key="1">
    <source>
        <dbReference type="ARBA" id="ARBA00022729"/>
    </source>
</evidence>
<dbReference type="GO" id="GO:0015276">
    <property type="term" value="F:ligand-gated monoatomic ion channel activity"/>
    <property type="evidence" value="ECO:0007669"/>
    <property type="project" value="InterPro"/>
</dbReference>
<dbReference type="Gene3D" id="3.40.190.10">
    <property type="entry name" value="Periplasmic binding protein-like II"/>
    <property type="match status" value="2"/>
</dbReference>
<dbReference type="SMART" id="SM00062">
    <property type="entry name" value="PBPb"/>
    <property type="match status" value="1"/>
</dbReference>
<keyword evidence="5" id="KW-1185">Reference proteome</keyword>
<dbReference type="GO" id="GO:0016020">
    <property type="term" value="C:membrane"/>
    <property type="evidence" value="ECO:0007669"/>
    <property type="project" value="InterPro"/>
</dbReference>
<accession>A0A419SXS9</accession>
<dbReference type="PANTHER" id="PTHR35936:SF17">
    <property type="entry name" value="ARGININE-BINDING EXTRACELLULAR PROTEIN ARTP"/>
    <property type="match status" value="1"/>
</dbReference>
<dbReference type="Pfam" id="PF00497">
    <property type="entry name" value="SBP_bac_3"/>
    <property type="match status" value="1"/>
</dbReference>
<reference evidence="4 5" key="1">
    <citation type="submission" date="2016-08" db="EMBL/GenBank/DDBJ databases">
        <title>Novel Firmicutes and Novel Genomes.</title>
        <authorList>
            <person name="Poppleton D.I."/>
            <person name="Gribaldo S."/>
        </authorList>
    </citation>
    <scope>NUCLEOTIDE SEQUENCE [LARGE SCALE GENOMIC DNA]</scope>
    <source>
        <strain evidence="4 5">CTT3</strain>
    </source>
</reference>
<evidence type="ECO:0000313" key="5">
    <source>
        <dbReference type="Proteomes" id="UP000284177"/>
    </source>
</evidence>
<proteinExistence type="predicted"/>